<dbReference type="Pfam" id="PF00294">
    <property type="entry name" value="PfkB"/>
    <property type="match status" value="1"/>
</dbReference>
<keyword evidence="3" id="KW-1185">Reference proteome</keyword>
<dbReference type="PANTHER" id="PTHR46566">
    <property type="entry name" value="1-PHOSPHOFRUCTOKINASE-RELATED"/>
    <property type="match status" value="1"/>
</dbReference>
<dbReference type="SUPFAM" id="SSF53613">
    <property type="entry name" value="Ribokinase-like"/>
    <property type="match status" value="1"/>
</dbReference>
<dbReference type="STRING" id="2880.D8LI62"/>
<dbReference type="InterPro" id="IPR011611">
    <property type="entry name" value="PfkB_dom"/>
</dbReference>
<dbReference type="Gene3D" id="3.40.1190.20">
    <property type="match status" value="1"/>
</dbReference>
<dbReference type="PANTHER" id="PTHR46566:SF2">
    <property type="entry name" value="ATP-DEPENDENT 6-PHOSPHOFRUCTOKINASE ISOZYME 2"/>
    <property type="match status" value="1"/>
</dbReference>
<gene>
    <name evidence="2" type="ORF">Esi_0202_0043</name>
</gene>
<evidence type="ECO:0000313" key="3">
    <source>
        <dbReference type="Proteomes" id="UP000002630"/>
    </source>
</evidence>
<evidence type="ECO:0000313" key="2">
    <source>
        <dbReference type="EMBL" id="CBN79398.1"/>
    </source>
</evidence>
<proteinExistence type="predicted"/>
<dbReference type="InParanoid" id="D8LI62"/>
<sequence>MSSGTAAGSHRSSEDYRRSLVVVGLNGAQQRTIIFKPPKGLRVGDVNRASSVGSGIGGKGQNVCVALRTLAEGGGVADDGAQREVDVTLAHFAGGKSGESVCENLSAMGVKLVTSATEAEMRLCTSLVDERFGETTEIIEPWSAEITDEEQQVLLADCKSTFGEVPCIHGVAIMGSNPVGVGKDALVDIMGAITESAGFKGAETRVLVDSVVGFQALVDTGHISLLKVNAEEVVSLAESGREGDGEGEGGGGVSVWMEDKLAMAAAELFVRHEGRLPWIAVTNGGLPSYLFSREFLGEDGSLSSFWRVTPAPVDAVNPIGAGDAVAAATLYEWTRGEELPEAFRRALSVGGATCTSRNPVCNSYFSIEEARGLLPDVRLEQIQRK</sequence>
<reference evidence="2 3" key="1">
    <citation type="journal article" date="2010" name="Nature">
        <title>The Ectocarpus genome and the independent evolution of multicellularity in brown algae.</title>
        <authorList>
            <person name="Cock J.M."/>
            <person name="Sterck L."/>
            <person name="Rouze P."/>
            <person name="Scornet D."/>
            <person name="Allen A.E."/>
            <person name="Amoutzias G."/>
            <person name="Anthouard V."/>
            <person name="Artiguenave F."/>
            <person name="Aury J.M."/>
            <person name="Badger J.H."/>
            <person name="Beszteri B."/>
            <person name="Billiau K."/>
            <person name="Bonnet E."/>
            <person name="Bothwell J.H."/>
            <person name="Bowler C."/>
            <person name="Boyen C."/>
            <person name="Brownlee C."/>
            <person name="Carrano C.J."/>
            <person name="Charrier B."/>
            <person name="Cho G.Y."/>
            <person name="Coelho S.M."/>
            <person name="Collen J."/>
            <person name="Corre E."/>
            <person name="Da Silva C."/>
            <person name="Delage L."/>
            <person name="Delaroque N."/>
            <person name="Dittami S.M."/>
            <person name="Doulbeau S."/>
            <person name="Elias M."/>
            <person name="Farnham G."/>
            <person name="Gachon C.M."/>
            <person name="Gschloessl B."/>
            <person name="Heesch S."/>
            <person name="Jabbari K."/>
            <person name="Jubin C."/>
            <person name="Kawai H."/>
            <person name="Kimura K."/>
            <person name="Kloareg B."/>
            <person name="Kupper F.C."/>
            <person name="Lang D."/>
            <person name="Le Bail A."/>
            <person name="Leblanc C."/>
            <person name="Lerouge P."/>
            <person name="Lohr M."/>
            <person name="Lopez P.J."/>
            <person name="Martens C."/>
            <person name="Maumus F."/>
            <person name="Michel G."/>
            <person name="Miranda-Saavedra D."/>
            <person name="Morales J."/>
            <person name="Moreau H."/>
            <person name="Motomura T."/>
            <person name="Nagasato C."/>
            <person name="Napoli C.A."/>
            <person name="Nelson D.R."/>
            <person name="Nyvall-Collen P."/>
            <person name="Peters A.F."/>
            <person name="Pommier C."/>
            <person name="Potin P."/>
            <person name="Poulain J."/>
            <person name="Quesneville H."/>
            <person name="Read B."/>
            <person name="Rensing S.A."/>
            <person name="Ritter A."/>
            <person name="Rousvoal S."/>
            <person name="Samanta M."/>
            <person name="Samson G."/>
            <person name="Schroeder D.C."/>
            <person name="Segurens B."/>
            <person name="Strittmatter M."/>
            <person name="Tonon T."/>
            <person name="Tregear J.W."/>
            <person name="Valentin K."/>
            <person name="von Dassow P."/>
            <person name="Yamagishi T."/>
            <person name="Van de Peer Y."/>
            <person name="Wincker P."/>
        </authorList>
    </citation>
    <scope>NUCLEOTIDE SEQUENCE [LARGE SCALE GENOMIC DNA]</scope>
    <source>
        <strain evidence="3">Ec32 / CCAP1310/4</strain>
    </source>
</reference>
<dbReference type="Proteomes" id="UP000002630">
    <property type="component" value="Unassembled WGS sequence"/>
</dbReference>
<dbReference type="InterPro" id="IPR029056">
    <property type="entry name" value="Ribokinase-like"/>
</dbReference>
<name>D8LI62_ECTSI</name>
<dbReference type="OrthoDB" id="26487at2759"/>
<dbReference type="AlphaFoldDB" id="D8LI62"/>
<evidence type="ECO:0000259" key="1">
    <source>
        <dbReference type="Pfam" id="PF00294"/>
    </source>
</evidence>
<dbReference type="GO" id="GO:0016301">
    <property type="term" value="F:kinase activity"/>
    <property type="evidence" value="ECO:0007669"/>
    <property type="project" value="UniProtKB-KW"/>
</dbReference>
<dbReference type="EMBL" id="FN649760">
    <property type="protein sequence ID" value="CBN79398.1"/>
    <property type="molecule type" value="Genomic_DNA"/>
</dbReference>
<accession>D8LI62</accession>
<protein>
    <submittedName>
        <fullName evidence="2">Tagatose-6-phosphate kinase-like protein</fullName>
    </submittedName>
</protein>
<organism evidence="2 3">
    <name type="scientific">Ectocarpus siliculosus</name>
    <name type="common">Brown alga</name>
    <name type="synonym">Conferva siliculosa</name>
    <dbReference type="NCBI Taxonomy" id="2880"/>
    <lineage>
        <taxon>Eukaryota</taxon>
        <taxon>Sar</taxon>
        <taxon>Stramenopiles</taxon>
        <taxon>Ochrophyta</taxon>
        <taxon>PX clade</taxon>
        <taxon>Phaeophyceae</taxon>
        <taxon>Ectocarpales</taxon>
        <taxon>Ectocarpaceae</taxon>
        <taxon>Ectocarpus</taxon>
    </lineage>
</organism>
<feature type="domain" description="Carbohydrate kinase PfkB" evidence="1">
    <location>
        <begin position="43"/>
        <end position="358"/>
    </location>
</feature>